<dbReference type="GO" id="GO:0008168">
    <property type="term" value="F:methyltransferase activity"/>
    <property type="evidence" value="ECO:0007669"/>
    <property type="project" value="UniProtKB-KW"/>
</dbReference>
<dbReference type="InterPro" id="IPR029063">
    <property type="entry name" value="SAM-dependent_MTases_sf"/>
</dbReference>
<accession>A0A411PKG7</accession>
<keyword evidence="2" id="KW-0808">Transferase</keyword>
<dbReference type="OrthoDB" id="5329963at2"/>
<dbReference type="PANTHER" id="PTHR34203">
    <property type="entry name" value="METHYLTRANSFERASE, FKBM FAMILY PROTEIN"/>
    <property type="match status" value="1"/>
</dbReference>
<dbReference type="GO" id="GO:0032259">
    <property type="term" value="P:methylation"/>
    <property type="evidence" value="ECO:0007669"/>
    <property type="project" value="UniProtKB-KW"/>
</dbReference>
<dbReference type="PANTHER" id="PTHR34203:SF15">
    <property type="entry name" value="SLL1173 PROTEIN"/>
    <property type="match status" value="1"/>
</dbReference>
<dbReference type="AlphaFoldDB" id="A0A411PKG7"/>
<keyword evidence="2" id="KW-0489">Methyltransferase</keyword>
<evidence type="ECO:0000313" key="2">
    <source>
        <dbReference type="EMBL" id="QBF84006.1"/>
    </source>
</evidence>
<sequence>MEGLLMTEIYIFGAGIQGEIFLNTIKPLPNINPIGIIDGFSNKTSVQGLAVLRPEPIANKDVPIYISVGLISSKIKAQLLSQGFTKVYDFTESLHAFPAIIEQLKVHSLWFDQDQSKRVDGAGIEQFRHLLSDDKSRQLLDQIVRFRTDFDIADYPIPDSQIQYFCEDVPALATLERIRFIDAGAYIGDTLEQLFFAADKYNKVIEYCASFEPDTANLTRLSRTSAKLSQTNSSAHIFVYPAGVWSESAQLSFDASQNTSSKLSLDSLDATTINCVALDDVVYSAKPNFIKMDVEGAEVAALNGARNIIQDYTPVLAICLYHTPSDLWKIPALINEMNPNYDMYLRVYGDMLLETVLYCVPKPSASTLQNT</sequence>
<evidence type="ECO:0000259" key="1">
    <source>
        <dbReference type="Pfam" id="PF05050"/>
    </source>
</evidence>
<evidence type="ECO:0000313" key="3">
    <source>
        <dbReference type="Proteomes" id="UP000291106"/>
    </source>
</evidence>
<gene>
    <name evidence="2" type="ORF">EXU30_16000</name>
</gene>
<name>A0A411PKG7_9GAMM</name>
<dbReference type="NCBIfam" id="TIGR01444">
    <property type="entry name" value="fkbM_fam"/>
    <property type="match status" value="1"/>
</dbReference>
<dbReference type="InterPro" id="IPR052514">
    <property type="entry name" value="SAM-dependent_MTase"/>
</dbReference>
<feature type="domain" description="Methyltransferase FkbM" evidence="1">
    <location>
        <begin position="182"/>
        <end position="349"/>
    </location>
</feature>
<dbReference type="SUPFAM" id="SSF53335">
    <property type="entry name" value="S-adenosyl-L-methionine-dependent methyltransferases"/>
    <property type="match status" value="1"/>
</dbReference>
<dbReference type="KEGG" id="smai:EXU30_16000"/>
<organism evidence="2 3">
    <name type="scientific">Shewanella maritima</name>
    <dbReference type="NCBI Taxonomy" id="2520507"/>
    <lineage>
        <taxon>Bacteria</taxon>
        <taxon>Pseudomonadati</taxon>
        <taxon>Pseudomonadota</taxon>
        <taxon>Gammaproteobacteria</taxon>
        <taxon>Alteromonadales</taxon>
        <taxon>Shewanellaceae</taxon>
        <taxon>Shewanella</taxon>
    </lineage>
</organism>
<keyword evidence="3" id="KW-1185">Reference proteome</keyword>
<dbReference type="Proteomes" id="UP000291106">
    <property type="component" value="Chromosome"/>
</dbReference>
<dbReference type="InterPro" id="IPR006342">
    <property type="entry name" value="FkbM_mtfrase"/>
</dbReference>
<dbReference type="EMBL" id="CP036200">
    <property type="protein sequence ID" value="QBF84006.1"/>
    <property type="molecule type" value="Genomic_DNA"/>
</dbReference>
<dbReference type="Pfam" id="PF05050">
    <property type="entry name" value="Methyltransf_21"/>
    <property type="match status" value="1"/>
</dbReference>
<proteinExistence type="predicted"/>
<dbReference type="Gene3D" id="3.40.50.150">
    <property type="entry name" value="Vaccinia Virus protein VP39"/>
    <property type="match status" value="1"/>
</dbReference>
<protein>
    <submittedName>
        <fullName evidence="2">FkbM family methyltransferase</fullName>
    </submittedName>
</protein>
<reference evidence="2 3" key="1">
    <citation type="submission" date="2019-02" db="EMBL/GenBank/DDBJ databases">
        <title>Shewanella sp. D4-2 isolated from Dokdo Island.</title>
        <authorList>
            <person name="Baek K."/>
        </authorList>
    </citation>
    <scope>NUCLEOTIDE SEQUENCE [LARGE SCALE GENOMIC DNA]</scope>
    <source>
        <strain evidence="2 3">D4-2</strain>
    </source>
</reference>